<evidence type="ECO:0000313" key="3">
    <source>
        <dbReference type="Proteomes" id="UP000702425"/>
    </source>
</evidence>
<keyword evidence="3" id="KW-1185">Reference proteome</keyword>
<organism evidence="2 3">
    <name type="scientific">Microcoleus asticus IPMA8</name>
    <dbReference type="NCBI Taxonomy" id="2563858"/>
    <lineage>
        <taxon>Bacteria</taxon>
        <taxon>Bacillati</taxon>
        <taxon>Cyanobacteriota</taxon>
        <taxon>Cyanophyceae</taxon>
        <taxon>Oscillatoriophycideae</taxon>
        <taxon>Oscillatoriales</taxon>
        <taxon>Microcoleaceae</taxon>
        <taxon>Microcoleus</taxon>
        <taxon>Microcoleus asticus</taxon>
    </lineage>
</organism>
<comment type="caution">
    <text evidence="2">The sequence shown here is derived from an EMBL/GenBank/DDBJ whole genome shotgun (WGS) entry which is preliminary data.</text>
</comment>
<dbReference type="Pfam" id="PF10592">
    <property type="entry name" value="AIPR"/>
    <property type="match status" value="1"/>
</dbReference>
<name>A0ABX2D5G9_9CYAN</name>
<dbReference type="Proteomes" id="UP000702425">
    <property type="component" value="Unassembled WGS sequence"/>
</dbReference>
<protein>
    <recommendedName>
        <fullName evidence="1">Abortive phage infection protein C-terminal domain-containing protein</fullName>
    </recommendedName>
</protein>
<evidence type="ECO:0000313" key="2">
    <source>
        <dbReference type="EMBL" id="NQE36860.1"/>
    </source>
</evidence>
<proteinExistence type="predicted"/>
<gene>
    <name evidence="2" type="ORF">E5S67_04626</name>
</gene>
<evidence type="ECO:0000259" key="1">
    <source>
        <dbReference type="Pfam" id="PF10592"/>
    </source>
</evidence>
<dbReference type="EMBL" id="SRRZ01000101">
    <property type="protein sequence ID" value="NQE36860.1"/>
    <property type="molecule type" value="Genomic_DNA"/>
</dbReference>
<dbReference type="InterPro" id="IPR018891">
    <property type="entry name" value="AIPR_C"/>
</dbReference>
<reference evidence="2 3" key="1">
    <citation type="journal article" date="2020" name="Sci. Rep.">
        <title>A novel cyanobacterial geosmin producer, revising GeoA distribution and dispersion patterns in Bacteria.</title>
        <authorList>
            <person name="Churro C."/>
            <person name="Semedo-Aguiar A.P."/>
            <person name="Silva A.D."/>
            <person name="Pereira-Leal J.B."/>
            <person name="Leite R.B."/>
        </authorList>
    </citation>
    <scope>NUCLEOTIDE SEQUENCE [LARGE SCALE GENOMIC DNA]</scope>
    <source>
        <strain evidence="2 3">IPMA8</strain>
    </source>
</reference>
<sequence length="593" mass="66328">MTFSYQTAFDARTDLKKYNENALALFALQLRFQIEDIDTVAASSLTGGGDDKKCDLIYVDKEAGYIIVIQAYMAQLPTNKQTASSNKASDLNTAAAWLFNSSLEDLPEGIRSAAGEVRSSLEANQIRFVQFWYVHNLPESKNVKDELQMVEQTVNNAVRTQFTNSEVENVSTLEVGQKTLDEWCRALEAPILVTDKFTIPILGGYTISGNDWEAFVTAIPITWLYEVFQNYSDNLFSANVRGYLGSRKSDNNINNGIKSTAKDEPNNFWAFNNGITALVSEFTFKDAEANQSQEIGSADTLEISGISIVNGAQTTGALGSLDTSPDGTGYVQARFVKCNNISTIRKIIEYNNRQNVVEASDFRSNDSIQRRLREEFANIPDTTYYGGRRGGSTDVIRRPSNLLPSDTVAQALAAFHQDPVIAYNNKSDIWRVDTIYSKYFTEQISAKHIVFVYSLLRSVEAKKLRLLDKSKASSLSESEEKQLDFLQRRGAHFLITSAIANCLETFLDKLVPNAFRVSFDTKVSPEKAEEFWEPIVEVTIPFCKHLLTAVKKSLNSNDDAKEAISNFKAVVESTKEYHVSRFQAFANVVQIRS</sequence>
<accession>A0ABX2D5G9</accession>
<feature type="domain" description="Abortive phage infection protein C-terminal" evidence="1">
    <location>
        <begin position="236"/>
        <end position="460"/>
    </location>
</feature>
<dbReference type="RefSeq" id="WP_172190720.1">
    <property type="nucleotide sequence ID" value="NZ_CAWPPK010000004.1"/>
</dbReference>